<keyword evidence="3" id="KW-1185">Reference proteome</keyword>
<dbReference type="PANTHER" id="PTHR39166">
    <property type="entry name" value="BLL1166 PROTEIN"/>
    <property type="match status" value="1"/>
</dbReference>
<dbReference type="EMBL" id="FMCU01000015">
    <property type="protein sequence ID" value="SCF42789.1"/>
    <property type="molecule type" value="Genomic_DNA"/>
</dbReference>
<dbReference type="AlphaFoldDB" id="A0A1C5ACA1"/>
<dbReference type="RefSeq" id="WP_245722698.1">
    <property type="nucleotide sequence ID" value="NZ_FMCU01000015.1"/>
</dbReference>
<proteinExistence type="predicted"/>
<accession>A0A1C5ACA1</accession>
<evidence type="ECO:0000256" key="1">
    <source>
        <dbReference type="SAM" id="MobiDB-lite"/>
    </source>
</evidence>
<dbReference type="STRING" id="121616.GA0070216_115124"/>
<name>A0A1C5ACA1_9ACTN</name>
<keyword evidence="2" id="KW-0808">Transferase</keyword>
<evidence type="ECO:0000313" key="3">
    <source>
        <dbReference type="Proteomes" id="UP000198797"/>
    </source>
</evidence>
<gene>
    <name evidence="2" type="ORF">GA0070216_115124</name>
</gene>
<evidence type="ECO:0000313" key="2">
    <source>
        <dbReference type="EMBL" id="SCF42789.1"/>
    </source>
</evidence>
<sequence>MIGPGLPWEAKNQAVVHTWYPQRFGGLPVPPVRGIVEGVATWPEYATVVAIHLDPDNHTAVCAPHGLDDLLDGVWRRNPCRVSEKTSHERLARHRPTQRWPGVQVTTGHPA</sequence>
<organism evidence="2 3">
    <name type="scientific">Micromonospora matsumotoense</name>
    <dbReference type="NCBI Taxonomy" id="121616"/>
    <lineage>
        <taxon>Bacteria</taxon>
        <taxon>Bacillati</taxon>
        <taxon>Actinomycetota</taxon>
        <taxon>Actinomycetes</taxon>
        <taxon>Micromonosporales</taxon>
        <taxon>Micromonosporaceae</taxon>
        <taxon>Micromonospora</taxon>
    </lineage>
</organism>
<protein>
    <submittedName>
        <fullName evidence="2">Nucleotidyltransferase</fullName>
    </submittedName>
</protein>
<dbReference type="InterPro" id="IPR009267">
    <property type="entry name" value="NTP_transf_6"/>
</dbReference>
<dbReference type="GO" id="GO:0016740">
    <property type="term" value="F:transferase activity"/>
    <property type="evidence" value="ECO:0007669"/>
    <property type="project" value="UniProtKB-KW"/>
</dbReference>
<dbReference type="Pfam" id="PF06042">
    <property type="entry name" value="NTP_transf_6"/>
    <property type="match status" value="1"/>
</dbReference>
<feature type="region of interest" description="Disordered" evidence="1">
    <location>
        <begin position="86"/>
        <end position="111"/>
    </location>
</feature>
<reference evidence="3" key="1">
    <citation type="submission" date="2016-06" db="EMBL/GenBank/DDBJ databases">
        <authorList>
            <person name="Varghese N."/>
            <person name="Submissions Spin"/>
        </authorList>
    </citation>
    <scope>NUCLEOTIDE SEQUENCE [LARGE SCALE GENOMIC DNA]</scope>
    <source>
        <strain evidence="3">DSM 44100</strain>
    </source>
</reference>
<dbReference type="Proteomes" id="UP000198797">
    <property type="component" value="Unassembled WGS sequence"/>
</dbReference>
<dbReference type="PANTHER" id="PTHR39166:SF1">
    <property type="entry name" value="BLL1166 PROTEIN"/>
    <property type="match status" value="1"/>
</dbReference>